<dbReference type="SUPFAM" id="SSF52540">
    <property type="entry name" value="P-loop containing nucleoside triphosphate hydrolases"/>
    <property type="match status" value="1"/>
</dbReference>
<dbReference type="PANTHER" id="PTHR45772">
    <property type="entry name" value="CONSERVED COMPONENT OF ABC TRANSPORTER FOR NATURAL AMINO ACIDS-RELATED"/>
    <property type="match status" value="1"/>
</dbReference>
<dbReference type="GO" id="GO:0005524">
    <property type="term" value="F:ATP binding"/>
    <property type="evidence" value="ECO:0007669"/>
    <property type="project" value="UniProtKB-KW"/>
</dbReference>
<proteinExistence type="predicted"/>
<accession>A0ABP7WWD4</accession>
<dbReference type="RefSeq" id="WP_344956686.1">
    <property type="nucleotide sequence ID" value="NZ_BAAAZG010000057.1"/>
</dbReference>
<evidence type="ECO:0000313" key="5">
    <source>
        <dbReference type="EMBL" id="GAA4097967.1"/>
    </source>
</evidence>
<feature type="domain" description="ABC transporter" evidence="4">
    <location>
        <begin position="8"/>
        <end position="258"/>
    </location>
</feature>
<protein>
    <submittedName>
        <fullName evidence="5">ABC transporter ATP-binding protein</fullName>
    </submittedName>
</protein>
<keyword evidence="3 5" id="KW-0067">ATP-binding</keyword>
<evidence type="ECO:0000313" key="6">
    <source>
        <dbReference type="Proteomes" id="UP001500683"/>
    </source>
</evidence>
<dbReference type="InterPro" id="IPR003439">
    <property type="entry name" value="ABC_transporter-like_ATP-bd"/>
</dbReference>
<evidence type="ECO:0000256" key="1">
    <source>
        <dbReference type="ARBA" id="ARBA00022448"/>
    </source>
</evidence>
<dbReference type="EMBL" id="BAAAZG010000057">
    <property type="protein sequence ID" value="GAA4097967.1"/>
    <property type="molecule type" value="Genomic_DNA"/>
</dbReference>
<evidence type="ECO:0000259" key="4">
    <source>
        <dbReference type="PROSITE" id="PS50893"/>
    </source>
</evidence>
<dbReference type="Proteomes" id="UP001500683">
    <property type="component" value="Unassembled WGS sequence"/>
</dbReference>
<evidence type="ECO:0000256" key="2">
    <source>
        <dbReference type="ARBA" id="ARBA00022741"/>
    </source>
</evidence>
<dbReference type="InterPro" id="IPR027417">
    <property type="entry name" value="P-loop_NTPase"/>
</dbReference>
<organism evidence="5 6">
    <name type="scientific">Actinomadura miaoliensis</name>
    <dbReference type="NCBI Taxonomy" id="430685"/>
    <lineage>
        <taxon>Bacteria</taxon>
        <taxon>Bacillati</taxon>
        <taxon>Actinomycetota</taxon>
        <taxon>Actinomycetes</taxon>
        <taxon>Streptosporangiales</taxon>
        <taxon>Thermomonosporaceae</taxon>
        <taxon>Actinomadura</taxon>
    </lineage>
</organism>
<reference evidence="6" key="1">
    <citation type="journal article" date="2019" name="Int. J. Syst. Evol. Microbiol.">
        <title>The Global Catalogue of Microorganisms (GCM) 10K type strain sequencing project: providing services to taxonomists for standard genome sequencing and annotation.</title>
        <authorList>
            <consortium name="The Broad Institute Genomics Platform"/>
            <consortium name="The Broad Institute Genome Sequencing Center for Infectious Disease"/>
            <person name="Wu L."/>
            <person name="Ma J."/>
        </authorList>
    </citation>
    <scope>NUCLEOTIDE SEQUENCE [LARGE SCALE GENOMIC DNA]</scope>
    <source>
        <strain evidence="6">JCM 16702</strain>
    </source>
</reference>
<dbReference type="InterPro" id="IPR051120">
    <property type="entry name" value="ABC_AA/LPS_Transport"/>
</dbReference>
<keyword evidence="6" id="KW-1185">Reference proteome</keyword>
<keyword evidence="2" id="KW-0547">Nucleotide-binding</keyword>
<evidence type="ECO:0000256" key="3">
    <source>
        <dbReference type="ARBA" id="ARBA00022840"/>
    </source>
</evidence>
<sequence length="259" mass="27753">MRDGEPGLRVCGVTVRRRGVTVLDGADLTAPPATVTGLVGPDDAGAAALADVVCGLLRPACGSVHLDGADLIRRAPRLRGRRGVARTFRRPEVFRGLTVRENVLVAAQAHALTREVPGRSRRDRRRIRRAAWREAGTVADALLERLGITAYAGRRAGRVPPGVARLVELARALAADPRLLVLDEPSAGLSVPQTRALEVLLREVAAEGPAVLLIERDLELMMGVCDRLHLMRGGRVVASGSPFEVRETCRPRPAPVAGR</sequence>
<gene>
    <name evidence="5" type="ORF">GCM10022214_72830</name>
</gene>
<dbReference type="Pfam" id="PF00005">
    <property type="entry name" value="ABC_tran"/>
    <property type="match status" value="1"/>
</dbReference>
<dbReference type="Gene3D" id="3.40.50.300">
    <property type="entry name" value="P-loop containing nucleotide triphosphate hydrolases"/>
    <property type="match status" value="1"/>
</dbReference>
<keyword evidence="1" id="KW-0813">Transport</keyword>
<comment type="caution">
    <text evidence="5">The sequence shown here is derived from an EMBL/GenBank/DDBJ whole genome shotgun (WGS) entry which is preliminary data.</text>
</comment>
<dbReference type="PROSITE" id="PS50893">
    <property type="entry name" value="ABC_TRANSPORTER_2"/>
    <property type="match status" value="1"/>
</dbReference>
<name>A0ABP7WWD4_9ACTN</name>